<organism evidence="4 5">
    <name type="scientific">Microscilla marina ATCC 23134</name>
    <dbReference type="NCBI Taxonomy" id="313606"/>
    <lineage>
        <taxon>Bacteria</taxon>
        <taxon>Pseudomonadati</taxon>
        <taxon>Bacteroidota</taxon>
        <taxon>Cytophagia</taxon>
        <taxon>Cytophagales</taxon>
        <taxon>Microscillaceae</taxon>
        <taxon>Microscilla</taxon>
    </lineage>
</organism>
<evidence type="ECO:0000256" key="1">
    <source>
        <dbReference type="ARBA" id="ARBA00008005"/>
    </source>
</evidence>
<name>A1ZX14_MICM2</name>
<dbReference type="RefSeq" id="WP_002703566.1">
    <property type="nucleotide sequence ID" value="NZ_AAWS01000055.1"/>
</dbReference>
<protein>
    <submittedName>
        <fullName evidence="4">Cytoplasmic fibril protein</fullName>
    </submittedName>
</protein>
<dbReference type="OrthoDB" id="9767864at2"/>
<comment type="similarity">
    <text evidence="1">Belongs to the myoviridae tail sheath protein family.</text>
</comment>
<evidence type="ECO:0000256" key="2">
    <source>
        <dbReference type="SAM" id="MobiDB-lite"/>
    </source>
</evidence>
<feature type="region of interest" description="Disordered" evidence="2">
    <location>
        <begin position="132"/>
        <end position="163"/>
    </location>
</feature>
<keyword evidence="5" id="KW-1185">Reference proteome</keyword>
<evidence type="ECO:0000313" key="4">
    <source>
        <dbReference type="EMBL" id="EAY25094.1"/>
    </source>
</evidence>
<feature type="domain" description="Tail sheath protein C-terminal" evidence="3">
    <location>
        <begin position="423"/>
        <end position="529"/>
    </location>
</feature>
<dbReference type="Gene3D" id="3.40.50.11780">
    <property type="match status" value="1"/>
</dbReference>
<evidence type="ECO:0000259" key="3">
    <source>
        <dbReference type="Pfam" id="PF17482"/>
    </source>
</evidence>
<feature type="compositionally biased region" description="Basic and acidic residues" evidence="2">
    <location>
        <begin position="140"/>
        <end position="154"/>
    </location>
</feature>
<proteinExistence type="inferred from homology"/>
<comment type="caution">
    <text evidence="4">The sequence shown here is derived from an EMBL/GenBank/DDBJ whole genome shotgun (WGS) entry which is preliminary data.</text>
</comment>
<dbReference type="AlphaFoldDB" id="A1ZX14"/>
<dbReference type="Pfam" id="PF17482">
    <property type="entry name" value="Phage_sheath_1C"/>
    <property type="match status" value="1"/>
</dbReference>
<dbReference type="EMBL" id="AAWS01000055">
    <property type="protein sequence ID" value="EAY25094.1"/>
    <property type="molecule type" value="Genomic_DNA"/>
</dbReference>
<evidence type="ECO:0000313" key="5">
    <source>
        <dbReference type="Proteomes" id="UP000004095"/>
    </source>
</evidence>
<dbReference type="eggNOG" id="COG3497">
    <property type="taxonomic scope" value="Bacteria"/>
</dbReference>
<dbReference type="InterPro" id="IPR020287">
    <property type="entry name" value="Tail_sheath_C"/>
</dbReference>
<gene>
    <name evidence="4" type="ORF">M23134_06082</name>
</gene>
<dbReference type="InterPro" id="IPR052042">
    <property type="entry name" value="Tail_sheath_structural"/>
</dbReference>
<sequence length="534" mass="58185">MAKNVATPGVYIEEKNAFPNSVAAVPTAVPAFVGYTAKTTRNGHGIVNTPVRISSLTEYHNIFGGGFQASFNIVEANPQQFDFEVSGKQYQVVPERDSRFLLYDSIRLFFANGGSTCYIVSAGGYYRDADAKSAPAATKPGDKNAKPGDKKVPEKPQGGSKQVNAISKKALEEALNTLVGEQEPTILVIPEAVMCEASDCYALQQAMLMQCGQKMKNRFAILDVHSGYEKRSYDAKDVITRFREGIGNNNLNFGAAYYPWLYTSIVQKDEVSFKNISNADVLEKLLSAEAGEINADSKRAEEAKNEIKKISATDTNEESLNQTLTTISPAFKKVANSVRAQLNILPASAGMAGIYASVDDARGVWKAPANVGYNSVIAPVVKLTNAEQEDLNITATGKSINAIRSFVGEGTVVWGARTLDGNSQDWRYVNVRRTMLYIEESVKNAAKSYVFEPNDNGTWTLIRGMINSFLNDVWRAGGLAGATADQAYNVEVGLGNTMTPQDILDGFMRISVKVAVVRPAEFIVITFQQKMQES</sequence>
<dbReference type="PANTHER" id="PTHR35861">
    <property type="match status" value="1"/>
</dbReference>
<dbReference type="PANTHER" id="PTHR35861:SF1">
    <property type="entry name" value="PHAGE TAIL SHEATH PROTEIN"/>
    <property type="match status" value="1"/>
</dbReference>
<reference evidence="4" key="1">
    <citation type="submission" date="2007-01" db="EMBL/GenBank/DDBJ databases">
        <authorList>
            <person name="Haygood M."/>
            <person name="Podell S."/>
            <person name="Anderson C."/>
            <person name="Hopkinson B."/>
            <person name="Roe K."/>
            <person name="Barbeau K."/>
            <person name="Gaasterland T."/>
            <person name="Ferriera S."/>
            <person name="Johnson J."/>
            <person name="Kravitz S."/>
            <person name="Beeson K."/>
            <person name="Sutton G."/>
            <person name="Rogers Y.-H."/>
            <person name="Friedman R."/>
            <person name="Frazier M."/>
            <person name="Venter J.C."/>
        </authorList>
    </citation>
    <scope>NUCLEOTIDE SEQUENCE [LARGE SCALE GENOMIC DNA]</scope>
    <source>
        <strain evidence="4">ATCC 23134</strain>
    </source>
</reference>
<accession>A1ZX14</accession>
<dbReference type="Proteomes" id="UP000004095">
    <property type="component" value="Unassembled WGS sequence"/>
</dbReference>